<organism evidence="2 3">
    <name type="scientific">Caenorhabditis tropicalis</name>
    <dbReference type="NCBI Taxonomy" id="1561998"/>
    <lineage>
        <taxon>Eukaryota</taxon>
        <taxon>Metazoa</taxon>
        <taxon>Ecdysozoa</taxon>
        <taxon>Nematoda</taxon>
        <taxon>Chromadorea</taxon>
        <taxon>Rhabditida</taxon>
        <taxon>Rhabditina</taxon>
        <taxon>Rhabditomorpha</taxon>
        <taxon>Rhabditoidea</taxon>
        <taxon>Rhabditidae</taxon>
        <taxon>Peloderinae</taxon>
        <taxon>Caenorhabditis</taxon>
    </lineage>
</organism>
<proteinExistence type="predicted"/>
<dbReference type="STRING" id="1561998.A0A1I7TQ41"/>
<evidence type="ECO:0000313" key="3">
    <source>
        <dbReference type="WBParaSite" id="Csp11.Scaffold629.g10657.t1"/>
    </source>
</evidence>
<protein>
    <submittedName>
        <fullName evidence="3">Myb_DNA-bind_5 domain-containing protein</fullName>
    </submittedName>
</protein>
<feature type="compositionally biased region" description="Polar residues" evidence="1">
    <location>
        <begin position="231"/>
        <end position="243"/>
    </location>
</feature>
<accession>A0A1I7TQ41</accession>
<dbReference type="AlphaFoldDB" id="A0A1I7TQ41"/>
<evidence type="ECO:0000313" key="2">
    <source>
        <dbReference type="Proteomes" id="UP000095282"/>
    </source>
</evidence>
<sequence>MTGKMSRKALMETPITAQSSIGHILRAQFALQNQLPEDKPKTIGFNEAENMKLYELYSTRREEYHSTRPSGQRNEDVPMDTLAKEWATEITAMGFAERTPAQIKQRIRDMRKFSRKHAHKLGITNMSAGQEIDRYAEFSWAEPKRRSRGPVPDWMSGLAEIMMNEQDIKNEDADSASDIMEATYGPKAKRLKLERTEMQLQQLQLHLNMKQRELKQEKEKEEFQEEQELRSSTNTPQMQFQVRQQRDVSPETMLIEKKLALANAKLHTEHLKQQALRLEIASYQRQLQLYDEQQNQNSLASEIASSSSPTDFLSMKLNGFMKSESP</sequence>
<keyword evidence="2" id="KW-1185">Reference proteome</keyword>
<dbReference type="eggNOG" id="ENOG502R0QI">
    <property type="taxonomic scope" value="Eukaryota"/>
</dbReference>
<reference evidence="3" key="1">
    <citation type="submission" date="2016-11" db="UniProtKB">
        <authorList>
            <consortium name="WormBaseParasite"/>
        </authorList>
    </citation>
    <scope>IDENTIFICATION</scope>
</reference>
<name>A0A1I7TQ41_9PELO</name>
<dbReference type="WBParaSite" id="Csp11.Scaffold629.g10657.t1">
    <property type="protein sequence ID" value="Csp11.Scaffold629.g10657.t1"/>
    <property type="gene ID" value="Csp11.Scaffold629.g10657"/>
</dbReference>
<evidence type="ECO:0000256" key="1">
    <source>
        <dbReference type="SAM" id="MobiDB-lite"/>
    </source>
</evidence>
<feature type="region of interest" description="Disordered" evidence="1">
    <location>
        <begin position="215"/>
        <end position="245"/>
    </location>
</feature>
<dbReference type="Proteomes" id="UP000095282">
    <property type="component" value="Unplaced"/>
</dbReference>